<dbReference type="RefSeq" id="WP_215604187.1">
    <property type="nucleotide sequence ID" value="NZ_CP076136.1"/>
</dbReference>
<evidence type="ECO:0008006" key="4">
    <source>
        <dbReference type="Google" id="ProtNLM"/>
    </source>
</evidence>
<dbReference type="AlphaFoldDB" id="A0A975NXX2"/>
<protein>
    <recommendedName>
        <fullName evidence="4">DUF4864 domain-containing protein</fullName>
    </recommendedName>
</protein>
<feature type="signal peptide" evidence="1">
    <location>
        <begin position="1"/>
        <end position="24"/>
    </location>
</feature>
<organism evidence="2 3">
    <name type="scientific">Bradyrhizobium sediminis</name>
    <dbReference type="NCBI Taxonomy" id="2840469"/>
    <lineage>
        <taxon>Bacteria</taxon>
        <taxon>Pseudomonadati</taxon>
        <taxon>Pseudomonadota</taxon>
        <taxon>Alphaproteobacteria</taxon>
        <taxon>Hyphomicrobiales</taxon>
        <taxon>Nitrobacteraceae</taxon>
        <taxon>Bradyrhizobium</taxon>
    </lineage>
</organism>
<evidence type="ECO:0000313" key="2">
    <source>
        <dbReference type="EMBL" id="QWG23433.1"/>
    </source>
</evidence>
<gene>
    <name evidence="2" type="ORF">KMZ93_00300</name>
</gene>
<dbReference type="Proteomes" id="UP000676951">
    <property type="component" value="Chromosome"/>
</dbReference>
<keyword evidence="3" id="KW-1185">Reference proteome</keyword>
<evidence type="ECO:0000256" key="1">
    <source>
        <dbReference type="SAM" id="SignalP"/>
    </source>
</evidence>
<sequence length="170" mass="18155">MKRLLTIAIVAFAAGMAAPGPAVAQSLPLPTPLVEEVMVKTSLLTFNDANLTGNYAVMYAKMAKPFRDKFTADTLKQAFKVFAGKHIDIIAAKPVVPTSAAKFGGNGWLMLRGYFDTSPSRLNYELDFAISEGEWKLIAIDVKVREQSTSDAGGIGLLTHAASDFSAAGK</sequence>
<reference evidence="2 3" key="1">
    <citation type="submission" date="2021-06" db="EMBL/GenBank/DDBJ databases">
        <title>Bradyrhizobium sp. S2-11-4 Genome sequencing.</title>
        <authorList>
            <person name="Jin L."/>
        </authorList>
    </citation>
    <scope>NUCLEOTIDE SEQUENCE [LARGE SCALE GENOMIC DNA]</scope>
    <source>
        <strain evidence="2 3">S2-11-4</strain>
    </source>
</reference>
<evidence type="ECO:0000313" key="3">
    <source>
        <dbReference type="Proteomes" id="UP000676951"/>
    </source>
</evidence>
<name>A0A975NXX2_9BRAD</name>
<dbReference type="EMBL" id="CP076136">
    <property type="protein sequence ID" value="QWG23433.1"/>
    <property type="molecule type" value="Genomic_DNA"/>
</dbReference>
<feature type="chain" id="PRO_5037653736" description="DUF4864 domain-containing protein" evidence="1">
    <location>
        <begin position="25"/>
        <end position="170"/>
    </location>
</feature>
<proteinExistence type="predicted"/>
<keyword evidence="1" id="KW-0732">Signal</keyword>
<accession>A0A975NXX2</accession>